<feature type="compositionally biased region" description="Low complexity" evidence="1">
    <location>
        <begin position="28"/>
        <end position="43"/>
    </location>
</feature>
<name>A0A834WV88_9FABA</name>
<comment type="caution">
    <text evidence="3">The sequence shown here is derived from an EMBL/GenBank/DDBJ whole genome shotgun (WGS) entry which is preliminary data.</text>
</comment>
<feature type="compositionally biased region" description="Polar residues" evidence="1">
    <location>
        <begin position="360"/>
        <end position="370"/>
    </location>
</feature>
<feature type="compositionally biased region" description="Pro residues" evidence="1">
    <location>
        <begin position="680"/>
        <end position="690"/>
    </location>
</feature>
<dbReference type="InterPro" id="IPR005162">
    <property type="entry name" value="Retrotrans_gag_dom"/>
</dbReference>
<dbReference type="PANTHER" id="PTHR33223">
    <property type="entry name" value="CCHC-TYPE DOMAIN-CONTAINING PROTEIN"/>
    <property type="match status" value="1"/>
</dbReference>
<dbReference type="Pfam" id="PF03732">
    <property type="entry name" value="Retrotrans_gag"/>
    <property type="match status" value="1"/>
</dbReference>
<proteinExistence type="predicted"/>
<dbReference type="Gene3D" id="2.40.70.10">
    <property type="entry name" value="Acid Proteases"/>
    <property type="match status" value="1"/>
</dbReference>
<gene>
    <name evidence="3" type="ORF">G2W53_015286</name>
</gene>
<evidence type="ECO:0000259" key="2">
    <source>
        <dbReference type="Pfam" id="PF03732"/>
    </source>
</evidence>
<reference evidence="3" key="1">
    <citation type="submission" date="2020-09" db="EMBL/GenBank/DDBJ databases">
        <title>Genome-Enabled Discovery of Anthraquinone Biosynthesis in Senna tora.</title>
        <authorList>
            <person name="Kang S.-H."/>
            <person name="Pandey R.P."/>
            <person name="Lee C.-M."/>
            <person name="Sim J.-S."/>
            <person name="Jeong J.-T."/>
            <person name="Choi B.-S."/>
            <person name="Jung M."/>
            <person name="Ginzburg D."/>
            <person name="Zhao K."/>
            <person name="Won S.Y."/>
            <person name="Oh T.-J."/>
            <person name="Yu Y."/>
            <person name="Kim N.-H."/>
            <person name="Lee O.R."/>
            <person name="Lee T.-H."/>
            <person name="Bashyal P."/>
            <person name="Kim T.-S."/>
            <person name="Lee W.-H."/>
            <person name="Kawkins C."/>
            <person name="Kim C.-K."/>
            <person name="Kim J.S."/>
            <person name="Ahn B.O."/>
            <person name="Rhee S.Y."/>
            <person name="Sohng J.K."/>
        </authorList>
    </citation>
    <scope>NUCLEOTIDE SEQUENCE</scope>
    <source>
        <tissue evidence="3">Leaf</tissue>
    </source>
</reference>
<feature type="region of interest" description="Disordered" evidence="1">
    <location>
        <begin position="678"/>
        <end position="698"/>
    </location>
</feature>
<dbReference type="PANTHER" id="PTHR33223:SF11">
    <property type="entry name" value="ELEMENT PROTEIN, PUTATIVE-RELATED"/>
    <property type="match status" value="1"/>
</dbReference>
<sequence>MPRGKKKRVVEISPPPVRGRKTRRRAISHSPVRSPISPSSPESTHSEEAEMAEQNNRNVSDYATPKLDGLQHGIWRPSIQANNFEIKPATIQLLQANGQFGGSPVEDPNNHIRNFLEICDTFKHNGVSDDAIHLRLFPFSLRDKAKVWLQSLPEGSITTWEELAQQFLTKYFPPGKTAKMRNDITSFVLLDNESLYEAWERFKELLRKCPHHGLPKWLQVQTFYNGLSSEIRTSIDAAAGGALMSKPIDAAYTLLETMSSNNQQWHSDKHVHARVAGVQDSDMFASLSSQIAALTKEVKSLGIQGAVKAVSPFMQACENCGEMHTSEQCPLVLESVQYLANKNANNPYSNTYNPGWRNHPNFSWSQNQGARPSSSSRPNNPPGFNIGGFNQQARALPPPAEKKPSLEEMMMSYKSKNDALKQTYPRGVIEDVLVKVDKFIFPADFIVLDYEEDRELPIILGRPFLATGRTIIDVQKGELKMRVQEEEVTFNVFKAMKLPGEPEECFRVNVIESSINSAVREVMIKTHPVDPLEAAIMSMLEHDEEDICDYVKMLEAKGGCKQGPNAKSHFKEGRQWVSAAAPLGFAAALHLKCKGKMFGVRYSSGVLQRLLGMLQHLICSSNLKNLEAKSVKRCCSTSWTCCSTSSLPFLNHLAKFLFSTLSIVLTSPSSPLHLSHLSTPPWPSPRPSPPSAGAAVFDRRSPPSRATTHFHLANPFTVFLSLFLHFFSQFFLYSKPNSTIPDPIFSRSPPSPTATASKSHHLPPLFISRASIWTISWV</sequence>
<feature type="domain" description="Retrotransposon gag" evidence="2">
    <location>
        <begin position="135"/>
        <end position="228"/>
    </location>
</feature>
<evidence type="ECO:0000313" key="4">
    <source>
        <dbReference type="Proteomes" id="UP000634136"/>
    </source>
</evidence>
<organism evidence="3 4">
    <name type="scientific">Senna tora</name>
    <dbReference type="NCBI Taxonomy" id="362788"/>
    <lineage>
        <taxon>Eukaryota</taxon>
        <taxon>Viridiplantae</taxon>
        <taxon>Streptophyta</taxon>
        <taxon>Embryophyta</taxon>
        <taxon>Tracheophyta</taxon>
        <taxon>Spermatophyta</taxon>
        <taxon>Magnoliopsida</taxon>
        <taxon>eudicotyledons</taxon>
        <taxon>Gunneridae</taxon>
        <taxon>Pentapetalae</taxon>
        <taxon>rosids</taxon>
        <taxon>fabids</taxon>
        <taxon>Fabales</taxon>
        <taxon>Fabaceae</taxon>
        <taxon>Caesalpinioideae</taxon>
        <taxon>Cassia clade</taxon>
        <taxon>Senna</taxon>
    </lineage>
</organism>
<dbReference type="InterPro" id="IPR021109">
    <property type="entry name" value="Peptidase_aspartic_dom_sf"/>
</dbReference>
<dbReference type="OrthoDB" id="1435941at2759"/>
<feature type="compositionally biased region" description="Low complexity" evidence="1">
    <location>
        <begin position="371"/>
        <end position="390"/>
    </location>
</feature>
<evidence type="ECO:0000256" key="1">
    <source>
        <dbReference type="SAM" id="MobiDB-lite"/>
    </source>
</evidence>
<protein>
    <recommendedName>
        <fullName evidence="2">Retrotransposon gag domain-containing protein</fullName>
    </recommendedName>
</protein>
<keyword evidence="4" id="KW-1185">Reference proteome</keyword>
<feature type="compositionally biased region" description="Basic residues" evidence="1">
    <location>
        <begin position="18"/>
        <end position="27"/>
    </location>
</feature>
<dbReference type="EMBL" id="JAAIUW010000005">
    <property type="protein sequence ID" value="KAF7832953.1"/>
    <property type="molecule type" value="Genomic_DNA"/>
</dbReference>
<feature type="region of interest" description="Disordered" evidence="1">
    <location>
        <begin position="1"/>
        <end position="58"/>
    </location>
</feature>
<dbReference type="Proteomes" id="UP000634136">
    <property type="component" value="Unassembled WGS sequence"/>
</dbReference>
<feature type="region of interest" description="Disordered" evidence="1">
    <location>
        <begin position="359"/>
        <end position="402"/>
    </location>
</feature>
<evidence type="ECO:0000313" key="3">
    <source>
        <dbReference type="EMBL" id="KAF7832953.1"/>
    </source>
</evidence>
<accession>A0A834WV88</accession>
<dbReference type="AlphaFoldDB" id="A0A834WV88"/>